<feature type="domain" description="YlxR" evidence="2">
    <location>
        <begin position="1"/>
        <end position="68"/>
    </location>
</feature>
<organism evidence="3 4">
    <name type="scientific">Haloechinothrix aidingensis</name>
    <dbReference type="NCBI Taxonomy" id="2752311"/>
    <lineage>
        <taxon>Bacteria</taxon>
        <taxon>Bacillati</taxon>
        <taxon>Actinomycetota</taxon>
        <taxon>Actinomycetes</taxon>
        <taxon>Pseudonocardiales</taxon>
        <taxon>Pseudonocardiaceae</taxon>
        <taxon>Haloechinothrix</taxon>
    </lineage>
</organism>
<sequence length="104" mass="11294">MCVGCRGRALIGELLRVVAVDGRLVVDERRRRPGRGAWLHTDPGCLESASRRRAFPRALRVPGPLDAEAVGEYLRGRLASVPHHSSGAGSPASCREERKQVDPS</sequence>
<evidence type="ECO:0000256" key="1">
    <source>
        <dbReference type="SAM" id="MobiDB-lite"/>
    </source>
</evidence>
<evidence type="ECO:0000313" key="4">
    <source>
        <dbReference type="Proteomes" id="UP000582974"/>
    </source>
</evidence>
<dbReference type="AlphaFoldDB" id="A0A838A0T3"/>
<proteinExistence type="predicted"/>
<comment type="caution">
    <text evidence="3">The sequence shown here is derived from an EMBL/GenBank/DDBJ whole genome shotgun (WGS) entry which is preliminary data.</text>
</comment>
<feature type="compositionally biased region" description="Basic and acidic residues" evidence="1">
    <location>
        <begin position="94"/>
        <end position="104"/>
    </location>
</feature>
<dbReference type="Proteomes" id="UP000582974">
    <property type="component" value="Unassembled WGS sequence"/>
</dbReference>
<dbReference type="Pfam" id="PF04296">
    <property type="entry name" value="YlxR"/>
    <property type="match status" value="1"/>
</dbReference>
<dbReference type="PANTHER" id="PTHR34215:SF1">
    <property type="entry name" value="YLXR DOMAIN-CONTAINING PROTEIN"/>
    <property type="match status" value="1"/>
</dbReference>
<protein>
    <submittedName>
        <fullName evidence="3">YlxR family protein</fullName>
    </submittedName>
</protein>
<reference evidence="3 4" key="1">
    <citation type="submission" date="2020-07" db="EMBL/GenBank/DDBJ databases">
        <title>Genome of Haloechinothrix sp.</title>
        <authorList>
            <person name="Tang S.-K."/>
            <person name="Yang L."/>
            <person name="Zhu W.-Y."/>
        </authorList>
    </citation>
    <scope>NUCLEOTIDE SEQUENCE [LARGE SCALE GENOMIC DNA]</scope>
    <source>
        <strain evidence="3 4">YIM 98757</strain>
    </source>
</reference>
<accession>A0A838A0T3</accession>
<dbReference type="InterPro" id="IPR007393">
    <property type="entry name" value="YlxR_dom"/>
</dbReference>
<evidence type="ECO:0000313" key="3">
    <source>
        <dbReference type="EMBL" id="MBA0126174.1"/>
    </source>
</evidence>
<keyword evidence="4" id="KW-1185">Reference proteome</keyword>
<dbReference type="InterPro" id="IPR035931">
    <property type="entry name" value="YlxR-like_sf"/>
</dbReference>
<dbReference type="PANTHER" id="PTHR34215">
    <property type="entry name" value="BLL0784 PROTEIN"/>
    <property type="match status" value="1"/>
</dbReference>
<dbReference type="RefSeq" id="WP_180893519.1">
    <property type="nucleotide sequence ID" value="NZ_JACCKD010000004.1"/>
</dbReference>
<dbReference type="Gene3D" id="3.30.1230.10">
    <property type="entry name" value="YlxR-like"/>
    <property type="match status" value="1"/>
</dbReference>
<feature type="region of interest" description="Disordered" evidence="1">
    <location>
        <begin position="80"/>
        <end position="104"/>
    </location>
</feature>
<dbReference type="SUPFAM" id="SSF64376">
    <property type="entry name" value="YlxR-like"/>
    <property type="match status" value="1"/>
</dbReference>
<dbReference type="EMBL" id="JACCKD010000004">
    <property type="protein sequence ID" value="MBA0126174.1"/>
    <property type="molecule type" value="Genomic_DNA"/>
</dbReference>
<dbReference type="InterPro" id="IPR037465">
    <property type="entry name" value="YlxR"/>
</dbReference>
<gene>
    <name evidence="3" type="ORF">H0B56_11540</name>
</gene>
<name>A0A838A0T3_9PSEU</name>
<evidence type="ECO:0000259" key="2">
    <source>
        <dbReference type="Pfam" id="PF04296"/>
    </source>
</evidence>